<keyword evidence="1" id="KW-0732">Signal</keyword>
<dbReference type="AlphaFoldDB" id="A0A9X3N3L8"/>
<reference evidence="2" key="1">
    <citation type="submission" date="2022-10" db="EMBL/GenBank/DDBJ databases">
        <title>The WGS of Solirubrobacter ginsenosidimutans DSM 21036.</title>
        <authorList>
            <person name="Jiang Z."/>
        </authorList>
    </citation>
    <scope>NUCLEOTIDE SEQUENCE</scope>
    <source>
        <strain evidence="2">DSM 21036</strain>
    </source>
</reference>
<gene>
    <name evidence="2" type="ORF">OM076_39780</name>
</gene>
<dbReference type="Gene3D" id="2.60.40.420">
    <property type="entry name" value="Cupredoxins - blue copper proteins"/>
    <property type="match status" value="1"/>
</dbReference>
<dbReference type="InterPro" id="IPR008972">
    <property type="entry name" value="Cupredoxin"/>
</dbReference>
<evidence type="ECO:0008006" key="4">
    <source>
        <dbReference type="Google" id="ProtNLM"/>
    </source>
</evidence>
<feature type="signal peptide" evidence="1">
    <location>
        <begin position="1"/>
        <end position="23"/>
    </location>
</feature>
<dbReference type="SUPFAM" id="SSF49503">
    <property type="entry name" value="Cupredoxins"/>
    <property type="match status" value="1"/>
</dbReference>
<feature type="chain" id="PRO_5040732453" description="Blue (type 1) copper domain-containing protein" evidence="1">
    <location>
        <begin position="24"/>
        <end position="281"/>
    </location>
</feature>
<proteinExistence type="predicted"/>
<dbReference type="Proteomes" id="UP001149140">
    <property type="component" value="Unassembled WGS sequence"/>
</dbReference>
<dbReference type="RefSeq" id="WP_270045731.1">
    <property type="nucleotide sequence ID" value="NZ_JAPDOD010000066.1"/>
</dbReference>
<evidence type="ECO:0000256" key="1">
    <source>
        <dbReference type="SAM" id="SignalP"/>
    </source>
</evidence>
<accession>A0A9X3N3L8</accession>
<evidence type="ECO:0000313" key="3">
    <source>
        <dbReference type="Proteomes" id="UP001149140"/>
    </source>
</evidence>
<organism evidence="2 3">
    <name type="scientific">Solirubrobacter ginsenosidimutans</name>
    <dbReference type="NCBI Taxonomy" id="490573"/>
    <lineage>
        <taxon>Bacteria</taxon>
        <taxon>Bacillati</taxon>
        <taxon>Actinomycetota</taxon>
        <taxon>Thermoleophilia</taxon>
        <taxon>Solirubrobacterales</taxon>
        <taxon>Solirubrobacteraceae</taxon>
        <taxon>Solirubrobacter</taxon>
    </lineage>
</organism>
<evidence type="ECO:0000313" key="2">
    <source>
        <dbReference type="EMBL" id="MDA0166473.1"/>
    </source>
</evidence>
<comment type="caution">
    <text evidence="2">The sequence shown here is derived from an EMBL/GenBank/DDBJ whole genome shotgun (WGS) entry which is preliminary data.</text>
</comment>
<name>A0A9X3N3L8_9ACTN</name>
<keyword evidence="3" id="KW-1185">Reference proteome</keyword>
<dbReference type="EMBL" id="JAPDOD010000066">
    <property type="protein sequence ID" value="MDA0166473.1"/>
    <property type="molecule type" value="Genomic_DNA"/>
</dbReference>
<protein>
    <recommendedName>
        <fullName evidence="4">Blue (type 1) copper domain-containing protein</fullName>
    </recommendedName>
</protein>
<sequence>MKLKTLLTAALVASAFAPAAASAAPPLTADYTATDISGTNHQWYVTGTTTTATTIATGGSVTFNYVTGNPATTRHSVAFTAAAMPTACTPALGATYGFPTPPARAPWVTTCRFDTPGTYSFVCQIHSTMRGTVTVAPDSVGAPVTGSVPATLALGIASSTNLGQFRLGVAAEYTATMPATVTSSAGDATLTVNDPGPLAPGHLVNGTNVMAQPLQVKATNAANPATTFAAVETPITLLTWPGPVANDAVVVSFKQPIAVTDPLRSGTYAKTLLFTLSTTSP</sequence>